<gene>
    <name evidence="1" type="ORF">CE139_24760</name>
</gene>
<evidence type="ECO:0000313" key="1">
    <source>
        <dbReference type="EMBL" id="AXA68876.1"/>
    </source>
</evidence>
<evidence type="ECO:0000313" key="2">
    <source>
        <dbReference type="Proteomes" id="UP000250579"/>
    </source>
</evidence>
<dbReference type="EMBL" id="CP022198">
    <property type="protein sequence ID" value="AXA68876.1"/>
    <property type="molecule type" value="Genomic_DNA"/>
</dbReference>
<dbReference type="RefSeq" id="WP_208695063.1">
    <property type="nucleotide sequence ID" value="NZ_CP022198.1"/>
</dbReference>
<protein>
    <submittedName>
        <fullName evidence="1">Uncharacterized protein</fullName>
    </submittedName>
</protein>
<accession>A0A2Z5AGB4</accession>
<name>A0A2Z5AGB4_9PSED</name>
<proteinExistence type="predicted"/>
<reference evidence="1 2" key="1">
    <citation type="submission" date="2017-06" db="EMBL/GenBank/DDBJ databases">
        <title>Evolution towards high GC content and high-temperature stress adaptation in endophytic Pseudomonas oryzihabitans impacted its plant-growth promoting traits.</title>
        <authorList>
            <person name="Nascimento F.X."/>
        </authorList>
    </citation>
    <scope>NUCLEOTIDE SEQUENCE [LARGE SCALE GENOMIC DNA]</scope>
    <source>
        <strain evidence="1 2">MS8</strain>
    </source>
</reference>
<dbReference type="Proteomes" id="UP000250579">
    <property type="component" value="Chromosome"/>
</dbReference>
<organism evidence="1 2">
    <name type="scientific">Pseudomonas oryzihabitans</name>
    <dbReference type="NCBI Taxonomy" id="47885"/>
    <lineage>
        <taxon>Bacteria</taxon>
        <taxon>Pseudomonadati</taxon>
        <taxon>Pseudomonadota</taxon>
        <taxon>Gammaproteobacteria</taxon>
        <taxon>Pseudomonadales</taxon>
        <taxon>Pseudomonadaceae</taxon>
        <taxon>Pseudomonas</taxon>
    </lineage>
</organism>
<sequence>MATNTAPAHSKFDLDDADNNYPLQVLQSRRGFYLGTVDDEGMPFSRESAEYFRSHKAAEQALNSGKWTRHSLSI</sequence>
<dbReference type="AlphaFoldDB" id="A0A2Z5AGB4"/>